<evidence type="ECO:0000259" key="2">
    <source>
        <dbReference type="Pfam" id="PF22936"/>
    </source>
</evidence>
<gene>
    <name evidence="3" type="ORF">OXX778_LOCUS7307</name>
</gene>
<protein>
    <recommendedName>
        <fullName evidence="2">Retrovirus-related Pol polyprotein from transposon TNT 1-94-like beta-barrel domain-containing protein</fullName>
    </recommendedName>
</protein>
<name>A0A813TXP9_9BILA</name>
<reference evidence="3" key="1">
    <citation type="submission" date="2021-02" db="EMBL/GenBank/DDBJ databases">
        <authorList>
            <person name="Nowell W R."/>
        </authorList>
    </citation>
    <scope>NUCLEOTIDE SEQUENCE</scope>
    <source>
        <strain evidence="3">Ploen Becks lab</strain>
    </source>
</reference>
<dbReference type="EMBL" id="CAJNOC010000924">
    <property type="protein sequence ID" value="CAF0817888.1"/>
    <property type="molecule type" value="Genomic_DNA"/>
</dbReference>
<proteinExistence type="predicted"/>
<dbReference type="Proteomes" id="UP000663879">
    <property type="component" value="Unassembled WGS sequence"/>
</dbReference>
<evidence type="ECO:0000256" key="1">
    <source>
        <dbReference type="SAM" id="MobiDB-lite"/>
    </source>
</evidence>
<feature type="region of interest" description="Disordered" evidence="1">
    <location>
        <begin position="144"/>
        <end position="163"/>
    </location>
</feature>
<sequence length="178" mass="20945">MELFLSELKRVDCIKSIFKDIKLHNSKVRVGDGRELEVNAIGEIVAKIKSKNENKSITIENALYVSDFSKKALLEKSCQTRNEIKQKESKINKENKVNMEVKNKPKKIVKFSEYTKYDRFMSRSKNSLEHLERFERDGIMVRKKNSQNELQSSSKEKRRKNNLFSSKDFQEDYSITIL</sequence>
<dbReference type="Pfam" id="PF22936">
    <property type="entry name" value="Pol_BBD"/>
    <property type="match status" value="1"/>
</dbReference>
<organism evidence="3 4">
    <name type="scientific">Brachionus calyciflorus</name>
    <dbReference type="NCBI Taxonomy" id="104777"/>
    <lineage>
        <taxon>Eukaryota</taxon>
        <taxon>Metazoa</taxon>
        <taxon>Spiralia</taxon>
        <taxon>Gnathifera</taxon>
        <taxon>Rotifera</taxon>
        <taxon>Eurotatoria</taxon>
        <taxon>Monogononta</taxon>
        <taxon>Pseudotrocha</taxon>
        <taxon>Ploima</taxon>
        <taxon>Brachionidae</taxon>
        <taxon>Brachionus</taxon>
    </lineage>
</organism>
<keyword evidence="4" id="KW-1185">Reference proteome</keyword>
<comment type="caution">
    <text evidence="3">The sequence shown here is derived from an EMBL/GenBank/DDBJ whole genome shotgun (WGS) entry which is preliminary data.</text>
</comment>
<evidence type="ECO:0000313" key="3">
    <source>
        <dbReference type="EMBL" id="CAF0817888.1"/>
    </source>
</evidence>
<accession>A0A813TXP9</accession>
<feature type="domain" description="Retrovirus-related Pol polyprotein from transposon TNT 1-94-like beta-barrel" evidence="2">
    <location>
        <begin position="15"/>
        <end position="73"/>
    </location>
</feature>
<dbReference type="InterPro" id="IPR054722">
    <property type="entry name" value="PolX-like_BBD"/>
</dbReference>
<dbReference type="AlphaFoldDB" id="A0A813TXP9"/>
<evidence type="ECO:0000313" key="4">
    <source>
        <dbReference type="Proteomes" id="UP000663879"/>
    </source>
</evidence>
<dbReference type="OrthoDB" id="8053277at2759"/>